<dbReference type="RefSeq" id="WP_319963775.1">
    <property type="nucleotide sequence ID" value="NZ_JAXAVW010000001.1"/>
</dbReference>
<dbReference type="Pfam" id="PF21806">
    <property type="entry name" value="DUF6879"/>
    <property type="match status" value="1"/>
</dbReference>
<dbReference type="InterPro" id="IPR049244">
    <property type="entry name" value="DUF6879"/>
</dbReference>
<gene>
    <name evidence="2" type="ORF">SK803_01050</name>
</gene>
<name>A0ABU4SS83_9PSEU</name>
<reference evidence="2 3" key="1">
    <citation type="submission" date="2023-11" db="EMBL/GenBank/DDBJ databases">
        <title>Lentzea sokolovensis, sp. nov., Lentzea kristufkii, sp. nov., and Lentzea miocenensis, sp. nov., rare actinobacteria from Sokolov Coal Basin, Miocene lacustrine sediment, Czech Republic.</title>
        <authorList>
            <person name="Lara A."/>
            <person name="Kotroba L."/>
            <person name="Nouioui I."/>
            <person name="Neumann-Schaal M."/>
            <person name="Mast Y."/>
            <person name="Chronakova A."/>
        </authorList>
    </citation>
    <scope>NUCLEOTIDE SEQUENCE [LARGE SCALE GENOMIC DNA]</scope>
    <source>
        <strain evidence="2 3">BCCO 10_0856</strain>
    </source>
</reference>
<feature type="domain" description="DUF6879" evidence="1">
    <location>
        <begin position="8"/>
        <end position="172"/>
    </location>
</feature>
<accession>A0ABU4SS83</accession>
<reference evidence="2 3" key="2">
    <citation type="submission" date="2023-11" db="EMBL/GenBank/DDBJ databases">
        <authorList>
            <person name="Lara A.C."/>
            <person name="Chronakova A."/>
        </authorList>
    </citation>
    <scope>NUCLEOTIDE SEQUENCE [LARGE SCALE GENOMIC DNA]</scope>
    <source>
        <strain evidence="2 3">BCCO 10_0856</strain>
    </source>
</reference>
<proteinExistence type="predicted"/>
<evidence type="ECO:0000259" key="1">
    <source>
        <dbReference type="Pfam" id="PF21806"/>
    </source>
</evidence>
<evidence type="ECO:0000313" key="2">
    <source>
        <dbReference type="EMBL" id="MDX8028772.1"/>
    </source>
</evidence>
<sequence>MFPYPSVEFDELFRSFEHTAFRLEVRERYNAPDEQDELARFLAGDLVEDEWEGWWLPNVRKATAEGRRFERVRVVNIPPSDYTRYSLWSSRQTVGAGEDIRYLVRNKADEVGLPNHDYWLFDSRKLVRMHFDDTNDRLISVEVIDDDHAQIVQHNYWRDAAWHHAVRREDFAAEHDIRGV</sequence>
<comment type="caution">
    <text evidence="2">The sequence shown here is derived from an EMBL/GenBank/DDBJ whole genome shotgun (WGS) entry which is preliminary data.</text>
</comment>
<dbReference type="Proteomes" id="UP001285521">
    <property type="component" value="Unassembled WGS sequence"/>
</dbReference>
<dbReference type="EMBL" id="JAXAVW010000001">
    <property type="protein sequence ID" value="MDX8028772.1"/>
    <property type="molecule type" value="Genomic_DNA"/>
</dbReference>
<organism evidence="2 3">
    <name type="scientific">Lentzea miocenica</name>
    <dbReference type="NCBI Taxonomy" id="3095431"/>
    <lineage>
        <taxon>Bacteria</taxon>
        <taxon>Bacillati</taxon>
        <taxon>Actinomycetota</taxon>
        <taxon>Actinomycetes</taxon>
        <taxon>Pseudonocardiales</taxon>
        <taxon>Pseudonocardiaceae</taxon>
        <taxon>Lentzea</taxon>
    </lineage>
</organism>
<protein>
    <recommendedName>
        <fullName evidence="1">DUF6879 domain-containing protein</fullName>
    </recommendedName>
</protein>
<evidence type="ECO:0000313" key="3">
    <source>
        <dbReference type="Proteomes" id="UP001285521"/>
    </source>
</evidence>
<keyword evidence="3" id="KW-1185">Reference proteome</keyword>